<dbReference type="InterPro" id="IPR050469">
    <property type="entry name" value="Diguanylate_Cyclase"/>
</dbReference>
<dbReference type="FunFam" id="3.30.70.270:FF:000001">
    <property type="entry name" value="Diguanylate cyclase domain protein"/>
    <property type="match status" value="1"/>
</dbReference>
<dbReference type="PROSITE" id="PS50887">
    <property type="entry name" value="GGDEF"/>
    <property type="match status" value="1"/>
</dbReference>
<dbReference type="EMBL" id="CP048620">
    <property type="protein sequence ID" value="QPJ65186.1"/>
    <property type="molecule type" value="Genomic_DNA"/>
</dbReference>
<evidence type="ECO:0000256" key="2">
    <source>
        <dbReference type="ARBA" id="ARBA00034247"/>
    </source>
</evidence>
<dbReference type="Pfam" id="PF00990">
    <property type="entry name" value="GGDEF"/>
    <property type="match status" value="1"/>
</dbReference>
<dbReference type="CDD" id="cd01949">
    <property type="entry name" value="GGDEF"/>
    <property type="match status" value="1"/>
</dbReference>
<accession>A0A7T0C2A4</accession>
<dbReference type="PANTHER" id="PTHR45138:SF9">
    <property type="entry name" value="DIGUANYLATE CYCLASE DGCM-RELATED"/>
    <property type="match status" value="1"/>
</dbReference>
<dbReference type="PANTHER" id="PTHR45138">
    <property type="entry name" value="REGULATORY COMPONENTS OF SENSORY TRANSDUCTION SYSTEM"/>
    <property type="match status" value="1"/>
</dbReference>
<dbReference type="NCBIfam" id="TIGR00254">
    <property type="entry name" value="GGDEF"/>
    <property type="match status" value="1"/>
</dbReference>
<dbReference type="SMART" id="SM00065">
    <property type="entry name" value="GAF"/>
    <property type="match status" value="1"/>
</dbReference>
<feature type="domain" description="GGDEF" evidence="3">
    <location>
        <begin position="227"/>
        <end position="361"/>
    </location>
</feature>
<dbReference type="SUPFAM" id="SSF55073">
    <property type="entry name" value="Nucleotide cyclase"/>
    <property type="match status" value="1"/>
</dbReference>
<protein>
    <recommendedName>
        <fullName evidence="1">diguanylate cyclase</fullName>
        <ecNumber evidence="1">2.7.7.65</ecNumber>
    </recommendedName>
</protein>
<dbReference type="InterPro" id="IPR043128">
    <property type="entry name" value="Rev_trsase/Diguanyl_cyclase"/>
</dbReference>
<dbReference type="InterPro" id="IPR000160">
    <property type="entry name" value="GGDEF_dom"/>
</dbReference>
<dbReference type="InterPro" id="IPR029016">
    <property type="entry name" value="GAF-like_dom_sf"/>
</dbReference>
<sequence>MNPNDKEHLKHSELIMVRSLLKRQNSMLGKSMEHLDRLIYLQKSMSLLSCDEINRVLISKLPYILSVNYFSLFLYDKSRRYLQTECHNHPGMDKMVQIHYSESEIMRDAITSGSYVLEHDFLKCKYFTGKTNPLFKSPFFVSIPLMIENEIIGALNLNDSENDFFNVNDLDFALNISEFIALSLSNAKLYEKTQIDAVTDGLTGLTNRQQMAVLLDKEMERCLRYSSTLSVIMLDVDYFKKVNDTYGHQVGDDVLMVLSDMLKRVCRSNDVAARYGGEEFLMALPETPEKGALQIAERIRSEMERYEFQAGELKFQVTISCGVASFDSKDLNSVDALIKVADSALYRAKESGRNRIVLGNAGEDLGSA</sequence>
<dbReference type="GO" id="GO:0043709">
    <property type="term" value="P:cell adhesion involved in single-species biofilm formation"/>
    <property type="evidence" value="ECO:0007669"/>
    <property type="project" value="TreeGrafter"/>
</dbReference>
<reference evidence="5" key="1">
    <citation type="submission" date="2020-02" db="EMBL/GenBank/DDBJ databases">
        <title>Genomic and physiological characterization of two novel Nitrospinaceae genera.</title>
        <authorList>
            <person name="Mueller A.J."/>
            <person name="Jung M.-Y."/>
            <person name="Strachan C.R."/>
            <person name="Herbold C.W."/>
            <person name="Kirkegaard R.H."/>
            <person name="Daims H."/>
        </authorList>
    </citation>
    <scope>NUCLEOTIDE SEQUENCE [LARGE SCALE GENOMIC DNA]</scope>
</reference>
<dbReference type="InterPro" id="IPR029787">
    <property type="entry name" value="Nucleotide_cyclase"/>
</dbReference>
<dbReference type="EC" id="2.7.7.65" evidence="1"/>
<evidence type="ECO:0000313" key="5">
    <source>
        <dbReference type="Proteomes" id="UP000594464"/>
    </source>
</evidence>
<gene>
    <name evidence="4" type="ORF">G3M78_07205</name>
</gene>
<dbReference type="Gene3D" id="3.30.450.40">
    <property type="match status" value="1"/>
</dbReference>
<proteinExistence type="predicted"/>
<dbReference type="SMART" id="SM00267">
    <property type="entry name" value="GGDEF"/>
    <property type="match status" value="1"/>
</dbReference>
<comment type="catalytic activity">
    <reaction evidence="2">
        <text>2 GTP = 3',3'-c-di-GMP + 2 diphosphate</text>
        <dbReference type="Rhea" id="RHEA:24898"/>
        <dbReference type="ChEBI" id="CHEBI:33019"/>
        <dbReference type="ChEBI" id="CHEBI:37565"/>
        <dbReference type="ChEBI" id="CHEBI:58805"/>
        <dbReference type="EC" id="2.7.7.65"/>
    </reaction>
</comment>
<dbReference type="GO" id="GO:1902201">
    <property type="term" value="P:negative regulation of bacterial-type flagellum-dependent cell motility"/>
    <property type="evidence" value="ECO:0007669"/>
    <property type="project" value="TreeGrafter"/>
</dbReference>
<dbReference type="AlphaFoldDB" id="A0A7T0C2A4"/>
<organism evidence="4 5">
    <name type="scientific">Candidatus Nitrohelix vancouverensis</name>
    <dbReference type="NCBI Taxonomy" id="2705534"/>
    <lineage>
        <taxon>Bacteria</taxon>
        <taxon>Pseudomonadati</taxon>
        <taxon>Nitrospinota/Tectimicrobiota group</taxon>
        <taxon>Nitrospinota</taxon>
        <taxon>Nitrospinia</taxon>
        <taxon>Nitrospinales</taxon>
        <taxon>Nitrospinaceae</taxon>
        <taxon>Candidatus Nitrohelix</taxon>
    </lineage>
</organism>
<name>A0A7T0C2A4_9BACT</name>
<evidence type="ECO:0000313" key="4">
    <source>
        <dbReference type="EMBL" id="QPJ65186.1"/>
    </source>
</evidence>
<dbReference type="KEGG" id="nva:G3M78_07205"/>
<dbReference type="SUPFAM" id="SSF55781">
    <property type="entry name" value="GAF domain-like"/>
    <property type="match status" value="1"/>
</dbReference>
<dbReference type="GO" id="GO:0052621">
    <property type="term" value="F:diguanylate cyclase activity"/>
    <property type="evidence" value="ECO:0007669"/>
    <property type="project" value="UniProtKB-EC"/>
</dbReference>
<dbReference type="Proteomes" id="UP000594464">
    <property type="component" value="Chromosome"/>
</dbReference>
<dbReference type="InterPro" id="IPR003018">
    <property type="entry name" value="GAF"/>
</dbReference>
<dbReference type="GO" id="GO:0005886">
    <property type="term" value="C:plasma membrane"/>
    <property type="evidence" value="ECO:0007669"/>
    <property type="project" value="TreeGrafter"/>
</dbReference>
<evidence type="ECO:0000259" key="3">
    <source>
        <dbReference type="PROSITE" id="PS50887"/>
    </source>
</evidence>
<dbReference type="Gene3D" id="3.30.70.270">
    <property type="match status" value="1"/>
</dbReference>
<evidence type="ECO:0000256" key="1">
    <source>
        <dbReference type="ARBA" id="ARBA00012528"/>
    </source>
</evidence>